<keyword evidence="1" id="KW-0472">Membrane</keyword>
<feature type="transmembrane region" description="Helical" evidence="1">
    <location>
        <begin position="93"/>
        <end position="114"/>
    </location>
</feature>
<gene>
    <name evidence="2" type="ORF">J2S13_000284</name>
</gene>
<keyword evidence="1" id="KW-0812">Transmembrane</keyword>
<evidence type="ECO:0008006" key="4">
    <source>
        <dbReference type="Google" id="ProtNLM"/>
    </source>
</evidence>
<proteinExistence type="predicted"/>
<keyword evidence="1" id="KW-1133">Transmembrane helix</keyword>
<dbReference type="EMBL" id="JAUSUC010000002">
    <property type="protein sequence ID" value="MDQ0213890.1"/>
    <property type="molecule type" value="Genomic_DNA"/>
</dbReference>
<sequence length="115" mass="12413">MDEKNDRNKVNLEKEREEIPSIYDEETAAEIASPVSVNRESFRDQVDAETGGKIAGWAALILSIISLFAAPILFGAAGIVLGFVARRRGAETLGAWGIGIGVVSIVLGLFVYPFF</sequence>
<name>A0AAJ1T2X6_9BACI</name>
<evidence type="ECO:0000256" key="1">
    <source>
        <dbReference type="SAM" id="Phobius"/>
    </source>
</evidence>
<dbReference type="RefSeq" id="WP_307255885.1">
    <property type="nucleotide sequence ID" value="NZ_JAUSUC010000002.1"/>
</dbReference>
<organism evidence="2 3">
    <name type="scientific">Oikeobacillus pervagus</name>
    <dbReference type="NCBI Taxonomy" id="1325931"/>
    <lineage>
        <taxon>Bacteria</taxon>
        <taxon>Bacillati</taxon>
        <taxon>Bacillota</taxon>
        <taxon>Bacilli</taxon>
        <taxon>Bacillales</taxon>
        <taxon>Bacillaceae</taxon>
        <taxon>Oikeobacillus</taxon>
    </lineage>
</organism>
<dbReference type="PANTHER" id="PTHR40040">
    <property type="entry name" value="SMALL HYDROPHOBIC PROTEIN-RELATED"/>
    <property type="match status" value="1"/>
</dbReference>
<accession>A0AAJ1T2X6</accession>
<feature type="transmembrane region" description="Helical" evidence="1">
    <location>
        <begin position="54"/>
        <end position="81"/>
    </location>
</feature>
<protein>
    <recommendedName>
        <fullName evidence="4">DUF4190 domain-containing protein</fullName>
    </recommendedName>
</protein>
<reference evidence="2" key="1">
    <citation type="submission" date="2023-07" db="EMBL/GenBank/DDBJ databases">
        <title>Genomic Encyclopedia of Type Strains, Phase IV (KMG-IV): sequencing the most valuable type-strain genomes for metagenomic binning, comparative biology and taxonomic classification.</title>
        <authorList>
            <person name="Goeker M."/>
        </authorList>
    </citation>
    <scope>NUCLEOTIDE SEQUENCE</scope>
    <source>
        <strain evidence="2">DSM 23947</strain>
    </source>
</reference>
<dbReference type="Proteomes" id="UP001237207">
    <property type="component" value="Unassembled WGS sequence"/>
</dbReference>
<comment type="caution">
    <text evidence="2">The sequence shown here is derived from an EMBL/GenBank/DDBJ whole genome shotgun (WGS) entry which is preliminary data.</text>
</comment>
<dbReference type="PANTHER" id="PTHR40040:SF1">
    <property type="entry name" value="MEMBRANE PROTEIN"/>
    <property type="match status" value="1"/>
</dbReference>
<keyword evidence="3" id="KW-1185">Reference proteome</keyword>
<dbReference type="InterPro" id="IPR055338">
    <property type="entry name" value="YqfX-like"/>
</dbReference>
<dbReference type="AlphaFoldDB" id="A0AAJ1T2X6"/>
<evidence type="ECO:0000313" key="2">
    <source>
        <dbReference type="EMBL" id="MDQ0213890.1"/>
    </source>
</evidence>
<evidence type="ECO:0000313" key="3">
    <source>
        <dbReference type="Proteomes" id="UP001237207"/>
    </source>
</evidence>